<reference evidence="2" key="1">
    <citation type="submission" date="2016-01" db="EMBL/GenBank/DDBJ databases">
        <authorList>
            <person name="Mitreva M."/>
            <person name="Pepin K.H."/>
            <person name="Mihindukulasuriya K.A."/>
            <person name="Fulton R."/>
            <person name="Fronick C."/>
            <person name="O'Laughlin M."/>
            <person name="Miner T."/>
            <person name="Herter B."/>
            <person name="Rosa B.A."/>
            <person name="Cordes M."/>
            <person name="Tomlinson C."/>
            <person name="Wollam A."/>
            <person name="Palsikar V.B."/>
            <person name="Mardis E.R."/>
            <person name="Wilson R.K."/>
        </authorList>
    </citation>
    <scope>NUCLEOTIDE SEQUENCE [LARGE SCALE GENOMIC DNA]</scope>
    <source>
        <strain evidence="2">MJR7716</strain>
    </source>
</reference>
<protein>
    <recommendedName>
        <fullName evidence="3">Peptidase S9 prolyl oligopeptidase catalytic domain-containing protein</fullName>
    </recommendedName>
</protein>
<dbReference type="STRING" id="28128.HMPREF3226_02672"/>
<evidence type="ECO:0008006" key="3">
    <source>
        <dbReference type="Google" id="ProtNLM"/>
    </source>
</evidence>
<dbReference type="PANTHER" id="PTHR43358:SF4">
    <property type="entry name" value="ALPHA_BETA HYDROLASE FOLD-1 DOMAIN-CONTAINING PROTEIN"/>
    <property type="match status" value="1"/>
</dbReference>
<dbReference type="EMBL" id="LRQG01000256">
    <property type="protein sequence ID" value="KXA32431.1"/>
    <property type="molecule type" value="Genomic_DNA"/>
</dbReference>
<evidence type="ECO:0000313" key="2">
    <source>
        <dbReference type="Proteomes" id="UP000070533"/>
    </source>
</evidence>
<dbReference type="SUPFAM" id="SSF53474">
    <property type="entry name" value="alpha/beta-Hydrolases"/>
    <property type="match status" value="1"/>
</dbReference>
<dbReference type="PANTHER" id="PTHR43358">
    <property type="entry name" value="ALPHA/BETA-HYDROLASE"/>
    <property type="match status" value="1"/>
</dbReference>
<dbReference type="AlphaFoldDB" id="A0A133PTL8"/>
<organism evidence="1 2">
    <name type="scientific">Prevotella corporis</name>
    <dbReference type="NCBI Taxonomy" id="28128"/>
    <lineage>
        <taxon>Bacteria</taxon>
        <taxon>Pseudomonadati</taxon>
        <taxon>Bacteroidota</taxon>
        <taxon>Bacteroidia</taxon>
        <taxon>Bacteroidales</taxon>
        <taxon>Prevotellaceae</taxon>
        <taxon>Prevotella</taxon>
    </lineage>
</organism>
<name>A0A133PTL8_9BACT</name>
<dbReference type="Gene3D" id="3.40.50.1820">
    <property type="entry name" value="alpha/beta hydrolase"/>
    <property type="match status" value="1"/>
</dbReference>
<comment type="caution">
    <text evidence="1">The sequence shown here is derived from an EMBL/GenBank/DDBJ whole genome shotgun (WGS) entry which is preliminary data.</text>
</comment>
<gene>
    <name evidence="1" type="ORF">HMPREF3226_02672</name>
</gene>
<dbReference type="PATRIC" id="fig|28128.5.peg.2748"/>
<sequence>MKKFYRILGGIILLILIALTGASFYMPNYSIEAPTNGYASQWRKLHIDYPQLRDWLDSVKNNNRLGDTTITLANGLRGHAFYLRNDSAQGKSAICIHGYGNNALGMMQIAYIYNKVMKMNVVLPDLHAHGKSEGNDIQMGWKDRIDVEQWIPIAEKMFRKSGRKSKMVIHGISMGAATTMNISGDTTPDYVRCFIEDCGYTSVWDEFGNQLKAEFNLPEFPLLYTTSALCRLRYGWSFGEASSLKQVAKCSKPMLFIHGDTDNFVPSGMVYPLFNAKPQPKELWITKGTAHAKSYKDYPEEYSRRVAAFVGRSFR</sequence>
<dbReference type="InterPro" id="IPR029058">
    <property type="entry name" value="AB_hydrolase_fold"/>
</dbReference>
<dbReference type="InterPro" id="IPR052920">
    <property type="entry name" value="DNA-binding_regulatory"/>
</dbReference>
<proteinExistence type="predicted"/>
<accession>A0A133PTL8</accession>
<dbReference type="Proteomes" id="UP000070533">
    <property type="component" value="Unassembled WGS sequence"/>
</dbReference>
<dbReference type="RefSeq" id="WP_060941360.1">
    <property type="nucleotide sequence ID" value="NZ_KQ957341.1"/>
</dbReference>
<keyword evidence="2" id="KW-1185">Reference proteome</keyword>
<dbReference type="OrthoDB" id="9777090at2"/>
<dbReference type="eggNOG" id="COG1073">
    <property type="taxonomic scope" value="Bacteria"/>
</dbReference>
<evidence type="ECO:0000313" key="1">
    <source>
        <dbReference type="EMBL" id="KXA32431.1"/>
    </source>
</evidence>